<keyword evidence="3" id="KW-1185">Reference proteome</keyword>
<organism evidence="2 3">
    <name type="scientific">Gandjariella thermophila</name>
    <dbReference type="NCBI Taxonomy" id="1931992"/>
    <lineage>
        <taxon>Bacteria</taxon>
        <taxon>Bacillati</taxon>
        <taxon>Actinomycetota</taxon>
        <taxon>Actinomycetes</taxon>
        <taxon>Pseudonocardiales</taxon>
        <taxon>Pseudonocardiaceae</taxon>
        <taxon>Gandjariella</taxon>
    </lineage>
</organism>
<sequence>MNNRWRKSRRSHPEQNCVEIAATLDAIRDSKNPTGEVLRADVAALVRAIKAGKFAR</sequence>
<dbReference type="EMBL" id="BJFL01000078">
    <property type="protein sequence ID" value="GDY34009.1"/>
    <property type="molecule type" value="Genomic_DNA"/>
</dbReference>
<feature type="domain" description="DUF397" evidence="1">
    <location>
        <begin position="4"/>
        <end position="50"/>
    </location>
</feature>
<dbReference type="Proteomes" id="UP000298860">
    <property type="component" value="Unassembled WGS sequence"/>
</dbReference>
<evidence type="ECO:0000313" key="2">
    <source>
        <dbReference type="EMBL" id="GDY34009.1"/>
    </source>
</evidence>
<reference evidence="3" key="1">
    <citation type="submission" date="2019-04" db="EMBL/GenBank/DDBJ databases">
        <title>Draft genome sequence of Pseudonocardiaceae bacterium SL3-2-4.</title>
        <authorList>
            <person name="Ningsih F."/>
            <person name="Yokota A."/>
            <person name="Sakai Y."/>
            <person name="Nanatani K."/>
            <person name="Yabe S."/>
            <person name="Oetari A."/>
            <person name="Sjamsuridzal W."/>
        </authorList>
    </citation>
    <scope>NUCLEOTIDE SEQUENCE [LARGE SCALE GENOMIC DNA]</scope>
    <source>
        <strain evidence="3">SL3-2-4</strain>
    </source>
</reference>
<proteinExistence type="predicted"/>
<comment type="caution">
    <text evidence="2">The sequence shown here is derived from an EMBL/GenBank/DDBJ whole genome shotgun (WGS) entry which is preliminary data.</text>
</comment>
<dbReference type="InterPro" id="IPR007278">
    <property type="entry name" value="DUF397"/>
</dbReference>
<dbReference type="OrthoDB" id="4316979at2"/>
<evidence type="ECO:0000313" key="3">
    <source>
        <dbReference type="Proteomes" id="UP000298860"/>
    </source>
</evidence>
<dbReference type="AlphaFoldDB" id="A0A4D4JIA3"/>
<dbReference type="Pfam" id="PF04149">
    <property type="entry name" value="DUF397"/>
    <property type="match status" value="1"/>
</dbReference>
<gene>
    <name evidence="2" type="ORF">GTS_56420</name>
</gene>
<accession>A0A4D4JIA3</accession>
<protein>
    <recommendedName>
        <fullName evidence="1">DUF397 domain-containing protein</fullName>
    </recommendedName>
</protein>
<name>A0A4D4JIA3_9PSEU</name>
<dbReference type="RefSeq" id="WP_137816903.1">
    <property type="nucleotide sequence ID" value="NZ_BJFL01000078.1"/>
</dbReference>
<evidence type="ECO:0000259" key="1">
    <source>
        <dbReference type="Pfam" id="PF04149"/>
    </source>
</evidence>